<protein>
    <recommendedName>
        <fullName evidence="4">Thioesterase/thiol ester dehydrase-isomerase</fullName>
    </recommendedName>
</protein>
<evidence type="ECO:0000256" key="1">
    <source>
        <dbReference type="SAM" id="MobiDB-lite"/>
    </source>
</evidence>
<dbReference type="Proteomes" id="UP000521872">
    <property type="component" value="Unassembled WGS sequence"/>
</dbReference>
<organism evidence="2 3">
    <name type="scientific">Agrocybe pediades</name>
    <dbReference type="NCBI Taxonomy" id="84607"/>
    <lineage>
        <taxon>Eukaryota</taxon>
        <taxon>Fungi</taxon>
        <taxon>Dikarya</taxon>
        <taxon>Basidiomycota</taxon>
        <taxon>Agaricomycotina</taxon>
        <taxon>Agaricomycetes</taxon>
        <taxon>Agaricomycetidae</taxon>
        <taxon>Agaricales</taxon>
        <taxon>Agaricineae</taxon>
        <taxon>Strophariaceae</taxon>
        <taxon>Agrocybe</taxon>
    </lineage>
</organism>
<evidence type="ECO:0000313" key="3">
    <source>
        <dbReference type="Proteomes" id="UP000521872"/>
    </source>
</evidence>
<reference evidence="2 3" key="1">
    <citation type="submission" date="2019-12" db="EMBL/GenBank/DDBJ databases">
        <authorList>
            <person name="Floudas D."/>
            <person name="Bentzer J."/>
            <person name="Ahren D."/>
            <person name="Johansson T."/>
            <person name="Persson P."/>
            <person name="Tunlid A."/>
        </authorList>
    </citation>
    <scope>NUCLEOTIDE SEQUENCE [LARGE SCALE GENOMIC DNA]</scope>
    <source>
        <strain evidence="2 3">CBS 102.39</strain>
    </source>
</reference>
<accession>A0A8H4VIV8</accession>
<evidence type="ECO:0008006" key="4">
    <source>
        <dbReference type="Google" id="ProtNLM"/>
    </source>
</evidence>
<keyword evidence="3" id="KW-1185">Reference proteome</keyword>
<dbReference type="CDD" id="cd00586">
    <property type="entry name" value="4HBT"/>
    <property type="match status" value="1"/>
</dbReference>
<evidence type="ECO:0000313" key="2">
    <source>
        <dbReference type="EMBL" id="KAF4611307.1"/>
    </source>
</evidence>
<name>A0A8H4VIV8_9AGAR</name>
<dbReference type="Gene3D" id="3.10.129.10">
    <property type="entry name" value="Hotdog Thioesterase"/>
    <property type="match status" value="1"/>
</dbReference>
<dbReference type="GO" id="GO:0047617">
    <property type="term" value="F:fatty acyl-CoA hydrolase activity"/>
    <property type="evidence" value="ECO:0007669"/>
    <property type="project" value="TreeGrafter"/>
</dbReference>
<dbReference type="Pfam" id="PF13279">
    <property type="entry name" value="4HBT_2"/>
    <property type="match status" value="1"/>
</dbReference>
<dbReference type="InterPro" id="IPR050563">
    <property type="entry name" value="4-hydroxybenzoyl-CoA_TE"/>
</dbReference>
<dbReference type="AlphaFoldDB" id="A0A8H4VIV8"/>
<feature type="region of interest" description="Disordered" evidence="1">
    <location>
        <begin position="23"/>
        <end position="53"/>
    </location>
</feature>
<dbReference type="EMBL" id="JAACJL010000058">
    <property type="protein sequence ID" value="KAF4611307.1"/>
    <property type="molecule type" value="Genomic_DNA"/>
</dbReference>
<dbReference type="SUPFAM" id="SSF54637">
    <property type="entry name" value="Thioesterase/thiol ester dehydrase-isomerase"/>
    <property type="match status" value="1"/>
</dbReference>
<comment type="caution">
    <text evidence="2">The sequence shown here is derived from an EMBL/GenBank/DDBJ whole genome shotgun (WGS) entry which is preliminary data.</text>
</comment>
<dbReference type="PANTHER" id="PTHR31793">
    <property type="entry name" value="4-HYDROXYBENZOYL-COA THIOESTERASE FAMILY MEMBER"/>
    <property type="match status" value="1"/>
</dbReference>
<dbReference type="InterPro" id="IPR029069">
    <property type="entry name" value="HotDog_dom_sf"/>
</dbReference>
<gene>
    <name evidence="2" type="ORF">D9613_007198</name>
</gene>
<sequence length="240" mass="26498">MNRLLTKATPRLGCRNSSSSISALQAAFRDPSSPFHIPPGSVGPESPDSPPTHVNLTTLSATAAEESSASEGVEAGSSLAEAREKLQRAGLDPKSFWEQRIVWGDHDSFQHVNNVRYVRFFESSRIHWMRSLGEELGGPEKAKAMIAGKGVSLILKSIEVKFRRPVTYPDTLLIGYKPVNLGEEHDPATFQVAASAYSLAQKAFVAHSKESLVWYDYDRLKKCQPEESAKEVLRGRMKSL</sequence>
<proteinExistence type="predicted"/>
<dbReference type="PANTHER" id="PTHR31793:SF39">
    <property type="entry name" value="THIOESTERASE_THIOL ESTER DEHYDRASE-ISOMERASE"/>
    <property type="match status" value="1"/>
</dbReference>